<dbReference type="Gene3D" id="3.20.20.370">
    <property type="entry name" value="Glycoside hydrolase/deacetylase"/>
    <property type="match status" value="1"/>
</dbReference>
<evidence type="ECO:0000259" key="2">
    <source>
        <dbReference type="PROSITE" id="PS51677"/>
    </source>
</evidence>
<evidence type="ECO:0000256" key="1">
    <source>
        <dbReference type="SAM" id="Phobius"/>
    </source>
</evidence>
<dbReference type="InterPro" id="IPR011330">
    <property type="entry name" value="Glyco_hydro/deAcase_b/a-brl"/>
</dbReference>
<feature type="transmembrane region" description="Helical" evidence="1">
    <location>
        <begin position="24"/>
        <end position="43"/>
    </location>
</feature>
<dbReference type="RefSeq" id="WP_193942621.1">
    <property type="nucleotide sequence ID" value="NZ_JADEWB010000043.1"/>
</dbReference>
<dbReference type="Pfam" id="PF01522">
    <property type="entry name" value="Polysacc_deac_1"/>
    <property type="match status" value="1"/>
</dbReference>
<dbReference type="Proteomes" id="UP000606776">
    <property type="component" value="Unassembled WGS sequence"/>
</dbReference>
<keyword evidence="1" id="KW-0812">Transmembrane</keyword>
<sequence length="287" mass="32937">MPLVKPLTQGFSFLRFGKHRPSKFIFSQLLPLLLIVIAVYCFLELAWPKRFLLPGLFGESVFCINTPDKVLALTFDDGPDPVYTRAISQTLLDYQAQGTFFVLGKHSAKYPQIVRTLEKQGHEIANHTWHHYNLNSKFKDSIYREITETDILINQLISPDNVHFRPPFGRAGFVVTNVLKQIKKPIIFWDVDLQDWHGKSAAEMMKIFENNFHNGSIILLHDSDGVAKKGVYASRHNTVEVVEEILKAYTPQGYEFVTISELLKRGTVVKVQERCLKQFSNNKDGRE</sequence>
<dbReference type="InterPro" id="IPR050248">
    <property type="entry name" value="Polysacc_deacetylase_ArnD"/>
</dbReference>
<evidence type="ECO:0000313" key="3">
    <source>
        <dbReference type="EMBL" id="MBE9236334.1"/>
    </source>
</evidence>
<dbReference type="SUPFAM" id="SSF88713">
    <property type="entry name" value="Glycoside hydrolase/deacetylase"/>
    <property type="match status" value="1"/>
</dbReference>
<keyword evidence="4" id="KW-1185">Reference proteome</keyword>
<proteinExistence type="predicted"/>
<keyword evidence="1" id="KW-0472">Membrane</keyword>
<comment type="caution">
    <text evidence="3">The sequence shown here is derived from an EMBL/GenBank/DDBJ whole genome shotgun (WGS) entry which is preliminary data.</text>
</comment>
<dbReference type="PROSITE" id="PS51677">
    <property type="entry name" value="NODB"/>
    <property type="match status" value="1"/>
</dbReference>
<accession>A0ABR9VCV9</accession>
<name>A0ABR9VCV9_9CYAN</name>
<keyword evidence="1" id="KW-1133">Transmembrane helix</keyword>
<evidence type="ECO:0000313" key="4">
    <source>
        <dbReference type="Proteomes" id="UP000606776"/>
    </source>
</evidence>
<feature type="domain" description="NodB homology" evidence="2">
    <location>
        <begin position="69"/>
        <end position="257"/>
    </location>
</feature>
<gene>
    <name evidence="3" type="ORF">IQ227_09885</name>
</gene>
<dbReference type="InterPro" id="IPR002509">
    <property type="entry name" value="NODB_dom"/>
</dbReference>
<protein>
    <submittedName>
        <fullName evidence="3">Polysaccharide deacetylase family protein</fullName>
    </submittedName>
</protein>
<reference evidence="3 4" key="1">
    <citation type="submission" date="2020-10" db="EMBL/GenBank/DDBJ databases">
        <authorList>
            <person name="Castelo-Branco R."/>
            <person name="Eusebio N."/>
            <person name="Adriana R."/>
            <person name="Vieira A."/>
            <person name="Brugerolle De Fraissinette N."/>
            <person name="Rezende De Castro R."/>
            <person name="Schneider M.P."/>
            <person name="Vasconcelos V."/>
            <person name="Leao P.N."/>
        </authorList>
    </citation>
    <scope>NUCLEOTIDE SEQUENCE [LARGE SCALE GENOMIC DNA]</scope>
    <source>
        <strain evidence="3 4">LEGE 00250</strain>
    </source>
</reference>
<dbReference type="PANTHER" id="PTHR10587">
    <property type="entry name" value="GLYCOSYL TRANSFERASE-RELATED"/>
    <property type="match status" value="1"/>
</dbReference>
<dbReference type="EMBL" id="JADEWB010000043">
    <property type="protein sequence ID" value="MBE9236334.1"/>
    <property type="molecule type" value="Genomic_DNA"/>
</dbReference>
<organism evidence="3 4">
    <name type="scientific">Sphaerospermopsis aphanizomenoides LEGE 00250</name>
    <dbReference type="NCBI Taxonomy" id="2777972"/>
    <lineage>
        <taxon>Bacteria</taxon>
        <taxon>Bacillati</taxon>
        <taxon>Cyanobacteriota</taxon>
        <taxon>Cyanophyceae</taxon>
        <taxon>Nostocales</taxon>
        <taxon>Aphanizomenonaceae</taxon>
        <taxon>Sphaerospermopsis</taxon>
        <taxon>Sphaerospermopsis aphanizomenoides</taxon>
    </lineage>
</organism>